<dbReference type="InterPro" id="IPR002314">
    <property type="entry name" value="aa-tRNA-synt_IIb"/>
</dbReference>
<gene>
    <name evidence="13" type="ORF">OHK93_000153</name>
</gene>
<sequence>MDTQPNGQAAGSYEERDHLALRSAVADPEVEPRVNPQSAPAPTSPTSKRASLQQLENAQKKPSKASKPSSEASESSKPSVVPSPAANGPLPDFIIERNRLFDDLKRKRDAEILEKEKPAINVVLDLGVDSNGIPRPAMPVAAKAWESTPGSFLRHVAKDVSADVVIAKVNGKELWDLDRPLEYECRVSYIPFSSAEGRNVFWHSSAHVLGEAAECQYNCLLSHGPPVDQGFFYDMALPEGQGVKESDWPPLENKASKFFKEKQTFERLHVSIPDLKKMFGYSKYKMYYIDNLLPPEGSTVYKCGTLVDLCLGPHIQNTGKIKTFQIMKNSSCYFRGDKDDDSLQRIYGVAFPDKKLMAEHKKFLEEAKERDHRKIGTEQELFFFDDLSPGCCFMLPNGTLIFNAIQKMLRTEYHKRGYQEVQSPNMYDAELWKRSGHWQHYSEDMFSLDVEKRKWALKPMNCPGHCIMFGHRERSYRELPLRMADFGVLHRNEASGALHGMTRVRKFQQDDCHHFCTQDQITSEIEGLFDLLKSVYGLFGFPFKLKLSTRPDKYLGDIETWDVAEAKLKEALDGFAAAGNGQWELNEGDGAFYGPKIDITISDALKREFQCATIQLDFQLPQRFELEYMTDQQTSSKGKEDNASKGKDDDASKGKDDNASKGKDDNASKGKDDNASKAATEMNASESKQPRALGPGRARPVMIHRAIIGSFERFMAILTEHFGGKWPFWLSPRQVLIIPVTPAVNGYAEEVQRLLRSNKLFADLDLSGNTMPKKIRTGQLQQYNFTFVVGAQERDSRSVNIRNRDDKDTQAKGDLVALDEVISQLKALKKERRLINRI</sequence>
<evidence type="ECO:0000256" key="9">
    <source>
        <dbReference type="ARBA" id="ARBA00031900"/>
    </source>
</evidence>
<dbReference type="CDD" id="cd00771">
    <property type="entry name" value="ThrRS_core"/>
    <property type="match status" value="1"/>
</dbReference>
<dbReference type="AlphaFoldDB" id="A0AA43QG63"/>
<dbReference type="Gene3D" id="3.40.50.800">
    <property type="entry name" value="Anticodon-binding domain"/>
    <property type="match status" value="1"/>
</dbReference>
<feature type="region of interest" description="Disordered" evidence="11">
    <location>
        <begin position="1"/>
        <end position="89"/>
    </location>
</feature>
<dbReference type="FunFam" id="3.40.50.800:FF:000003">
    <property type="entry name" value="Threonine--tRNA ligase 2, cytoplasmic"/>
    <property type="match status" value="1"/>
</dbReference>
<keyword evidence="7" id="KW-0648">Protein biosynthesis</keyword>
<dbReference type="GO" id="GO:0005739">
    <property type="term" value="C:mitochondrion"/>
    <property type="evidence" value="ECO:0007669"/>
    <property type="project" value="TreeGrafter"/>
</dbReference>
<evidence type="ECO:0000256" key="1">
    <source>
        <dbReference type="ARBA" id="ARBA00004496"/>
    </source>
</evidence>
<dbReference type="EMBL" id="JAPUFD010000001">
    <property type="protein sequence ID" value="MDI1485019.1"/>
    <property type="molecule type" value="Genomic_DNA"/>
</dbReference>
<dbReference type="Proteomes" id="UP001161017">
    <property type="component" value="Unassembled WGS sequence"/>
</dbReference>
<dbReference type="InterPro" id="IPR012675">
    <property type="entry name" value="Beta-grasp_dom_sf"/>
</dbReference>
<evidence type="ECO:0000256" key="4">
    <source>
        <dbReference type="ARBA" id="ARBA00022598"/>
    </source>
</evidence>
<dbReference type="CDD" id="cd00860">
    <property type="entry name" value="ThrRS_anticodon"/>
    <property type="match status" value="1"/>
</dbReference>
<comment type="caution">
    <text evidence="13">The sequence shown here is derived from an EMBL/GenBank/DDBJ whole genome shotgun (WGS) entry which is preliminary data.</text>
</comment>
<reference evidence="13" key="1">
    <citation type="journal article" date="2023" name="Genome Biol. Evol.">
        <title>First Whole Genome Sequence and Flow Cytometry Genome Size Data for the Lichen-Forming Fungus Ramalina farinacea (Ascomycota).</title>
        <authorList>
            <person name="Llewellyn T."/>
            <person name="Mian S."/>
            <person name="Hill R."/>
            <person name="Leitch I.J."/>
            <person name="Gaya E."/>
        </authorList>
    </citation>
    <scope>NUCLEOTIDE SEQUENCE</scope>
    <source>
        <strain evidence="13">LIQ254RAFAR</strain>
    </source>
</reference>
<evidence type="ECO:0000256" key="6">
    <source>
        <dbReference type="ARBA" id="ARBA00022840"/>
    </source>
</evidence>
<feature type="compositionally biased region" description="Low complexity" evidence="11">
    <location>
        <begin position="65"/>
        <end position="86"/>
    </location>
</feature>
<dbReference type="SUPFAM" id="SSF55681">
    <property type="entry name" value="Class II aaRS and biotin synthetases"/>
    <property type="match status" value="1"/>
</dbReference>
<feature type="compositionally biased region" description="Low complexity" evidence="11">
    <location>
        <begin position="38"/>
        <end position="47"/>
    </location>
</feature>
<evidence type="ECO:0000313" key="14">
    <source>
        <dbReference type="Proteomes" id="UP001161017"/>
    </source>
</evidence>
<evidence type="ECO:0000259" key="12">
    <source>
        <dbReference type="PROSITE" id="PS50862"/>
    </source>
</evidence>
<feature type="domain" description="Aminoacyl-transfer RNA synthetases class-II family profile" evidence="12">
    <location>
        <begin position="396"/>
        <end position="727"/>
    </location>
</feature>
<dbReference type="SUPFAM" id="SSF52954">
    <property type="entry name" value="Class II aaRS ABD-related"/>
    <property type="match status" value="1"/>
</dbReference>
<evidence type="ECO:0000256" key="10">
    <source>
        <dbReference type="ARBA" id="ARBA00049515"/>
    </source>
</evidence>
<dbReference type="InterPro" id="IPR004095">
    <property type="entry name" value="TGS"/>
</dbReference>
<dbReference type="FunFam" id="3.30.980.10:FF:000005">
    <property type="entry name" value="Threonyl-tRNA synthetase, mitochondrial"/>
    <property type="match status" value="1"/>
</dbReference>
<name>A0AA43QG63_9LECA</name>
<dbReference type="InterPro" id="IPR012947">
    <property type="entry name" value="tRNA_SAD"/>
</dbReference>
<dbReference type="GO" id="GO:0004829">
    <property type="term" value="F:threonine-tRNA ligase activity"/>
    <property type="evidence" value="ECO:0007669"/>
    <property type="project" value="UniProtKB-EC"/>
</dbReference>
<dbReference type="EC" id="6.1.1.3" evidence="3"/>
<dbReference type="InterPro" id="IPR047246">
    <property type="entry name" value="ThrRS_anticodon"/>
</dbReference>
<evidence type="ECO:0000256" key="3">
    <source>
        <dbReference type="ARBA" id="ARBA00013163"/>
    </source>
</evidence>
<keyword evidence="14" id="KW-1185">Reference proteome</keyword>
<dbReference type="GO" id="GO:0005524">
    <property type="term" value="F:ATP binding"/>
    <property type="evidence" value="ECO:0007669"/>
    <property type="project" value="UniProtKB-KW"/>
</dbReference>
<comment type="subcellular location">
    <subcellularLocation>
        <location evidence="1">Cytoplasm</location>
    </subcellularLocation>
</comment>
<dbReference type="InterPro" id="IPR006195">
    <property type="entry name" value="aa-tRNA-synth_II"/>
</dbReference>
<feature type="compositionally biased region" description="Basic and acidic residues" evidence="11">
    <location>
        <begin position="637"/>
        <end position="675"/>
    </location>
</feature>
<dbReference type="InterPro" id="IPR004154">
    <property type="entry name" value="Anticodon-bd"/>
</dbReference>
<evidence type="ECO:0000256" key="11">
    <source>
        <dbReference type="SAM" id="MobiDB-lite"/>
    </source>
</evidence>
<keyword evidence="8" id="KW-0030">Aminoacyl-tRNA synthetase</keyword>
<evidence type="ECO:0000313" key="13">
    <source>
        <dbReference type="EMBL" id="MDI1485019.1"/>
    </source>
</evidence>
<dbReference type="GO" id="GO:0006435">
    <property type="term" value="P:threonyl-tRNA aminoacylation"/>
    <property type="evidence" value="ECO:0007669"/>
    <property type="project" value="InterPro"/>
</dbReference>
<feature type="region of interest" description="Disordered" evidence="11">
    <location>
        <begin position="630"/>
        <end position="697"/>
    </location>
</feature>
<dbReference type="HAMAP" id="MF_00184">
    <property type="entry name" value="Thr_tRNA_synth"/>
    <property type="match status" value="1"/>
</dbReference>
<dbReference type="InterPro" id="IPR033728">
    <property type="entry name" value="ThrRS_core"/>
</dbReference>
<dbReference type="Pfam" id="PF00587">
    <property type="entry name" value="tRNA-synt_2b"/>
    <property type="match status" value="1"/>
</dbReference>
<comment type="catalytic activity">
    <reaction evidence="10">
        <text>tRNA(Thr) + L-threonine + ATP = L-threonyl-tRNA(Thr) + AMP + diphosphate + H(+)</text>
        <dbReference type="Rhea" id="RHEA:24624"/>
        <dbReference type="Rhea" id="RHEA-COMP:9670"/>
        <dbReference type="Rhea" id="RHEA-COMP:9704"/>
        <dbReference type="ChEBI" id="CHEBI:15378"/>
        <dbReference type="ChEBI" id="CHEBI:30616"/>
        <dbReference type="ChEBI" id="CHEBI:33019"/>
        <dbReference type="ChEBI" id="CHEBI:57926"/>
        <dbReference type="ChEBI" id="CHEBI:78442"/>
        <dbReference type="ChEBI" id="CHEBI:78534"/>
        <dbReference type="ChEBI" id="CHEBI:456215"/>
        <dbReference type="EC" id="6.1.1.3"/>
    </reaction>
</comment>
<keyword evidence="4" id="KW-0436">Ligase</keyword>
<dbReference type="SMART" id="SM00863">
    <property type="entry name" value="tRNA_SAD"/>
    <property type="match status" value="1"/>
</dbReference>
<keyword evidence="5" id="KW-0547">Nucleotide-binding</keyword>
<accession>A0AA43QG63</accession>
<dbReference type="PROSITE" id="PS50862">
    <property type="entry name" value="AA_TRNA_LIGASE_II"/>
    <property type="match status" value="1"/>
</dbReference>
<protein>
    <recommendedName>
        <fullName evidence="3">threonine--tRNA ligase</fullName>
        <ecNumber evidence="3">6.1.1.3</ecNumber>
    </recommendedName>
    <alternativeName>
        <fullName evidence="9">Threonyl-tRNA synthetase</fullName>
    </alternativeName>
</protein>
<keyword evidence="6" id="KW-0067">ATP-binding</keyword>
<dbReference type="InterPro" id="IPR036621">
    <property type="entry name" value="Anticodon-bd_dom_sf"/>
</dbReference>
<dbReference type="InterPro" id="IPR018163">
    <property type="entry name" value="Thr/Ala-tRNA-synth_IIc_edit"/>
</dbReference>
<dbReference type="Gene3D" id="3.30.980.10">
    <property type="entry name" value="Threonyl-trna Synthetase, Chain A, domain 2"/>
    <property type="match status" value="1"/>
</dbReference>
<dbReference type="NCBIfam" id="TIGR00418">
    <property type="entry name" value="thrS"/>
    <property type="match status" value="1"/>
</dbReference>
<evidence type="ECO:0000256" key="5">
    <source>
        <dbReference type="ARBA" id="ARBA00022741"/>
    </source>
</evidence>
<dbReference type="SUPFAM" id="SSF55186">
    <property type="entry name" value="ThrRS/AlaRS common domain"/>
    <property type="match status" value="1"/>
</dbReference>
<evidence type="ECO:0000256" key="2">
    <source>
        <dbReference type="ARBA" id="ARBA00008226"/>
    </source>
</evidence>
<organism evidence="13 14">
    <name type="scientific">Ramalina farinacea</name>
    <dbReference type="NCBI Taxonomy" id="258253"/>
    <lineage>
        <taxon>Eukaryota</taxon>
        <taxon>Fungi</taxon>
        <taxon>Dikarya</taxon>
        <taxon>Ascomycota</taxon>
        <taxon>Pezizomycotina</taxon>
        <taxon>Lecanoromycetes</taxon>
        <taxon>OSLEUM clade</taxon>
        <taxon>Lecanoromycetidae</taxon>
        <taxon>Lecanorales</taxon>
        <taxon>Lecanorineae</taxon>
        <taxon>Ramalinaceae</taxon>
        <taxon>Ramalina</taxon>
    </lineage>
</organism>
<dbReference type="Gene3D" id="3.10.20.30">
    <property type="match status" value="1"/>
</dbReference>
<dbReference type="PANTHER" id="PTHR11451:SF46">
    <property type="entry name" value="THREONINE--TRNA LIGASE"/>
    <property type="match status" value="1"/>
</dbReference>
<dbReference type="PRINTS" id="PR01047">
    <property type="entry name" value="TRNASYNTHTHR"/>
</dbReference>
<feature type="compositionally biased region" description="Polar residues" evidence="11">
    <location>
        <begin position="48"/>
        <end position="57"/>
    </location>
</feature>
<evidence type="ECO:0000256" key="8">
    <source>
        <dbReference type="ARBA" id="ARBA00023146"/>
    </source>
</evidence>
<comment type="similarity">
    <text evidence="2">Belongs to the class-II aminoacyl-tRNA synthetase family.</text>
</comment>
<dbReference type="InterPro" id="IPR002320">
    <property type="entry name" value="Thr-tRNA-ligase_IIa"/>
</dbReference>
<dbReference type="PANTHER" id="PTHR11451">
    <property type="entry name" value="THREONINE-TRNA LIGASE"/>
    <property type="match status" value="1"/>
</dbReference>
<dbReference type="Pfam" id="PF03129">
    <property type="entry name" value="HGTP_anticodon"/>
    <property type="match status" value="1"/>
</dbReference>
<dbReference type="CDD" id="cd01667">
    <property type="entry name" value="TGS_ThrRS"/>
    <property type="match status" value="1"/>
</dbReference>
<proteinExistence type="inferred from homology"/>
<dbReference type="InterPro" id="IPR045864">
    <property type="entry name" value="aa-tRNA-synth_II/BPL/LPL"/>
</dbReference>
<dbReference type="Pfam" id="PF02824">
    <property type="entry name" value="TGS"/>
    <property type="match status" value="1"/>
</dbReference>
<evidence type="ECO:0000256" key="7">
    <source>
        <dbReference type="ARBA" id="ARBA00022917"/>
    </source>
</evidence>
<dbReference type="Pfam" id="PF07973">
    <property type="entry name" value="tRNA_SAD"/>
    <property type="match status" value="1"/>
</dbReference>
<dbReference type="Gene3D" id="3.30.930.10">
    <property type="entry name" value="Bira Bifunctional Protein, Domain 2"/>
    <property type="match status" value="1"/>
</dbReference>